<reference evidence="3" key="1">
    <citation type="submission" date="2024-07" db="EMBL/GenBank/DDBJ databases">
        <title>Two chromosome-level genome assemblies of Korean endemic species Abeliophyllum distichum and Forsythia ovata (Oleaceae).</title>
        <authorList>
            <person name="Jang H."/>
        </authorList>
    </citation>
    <scope>NUCLEOTIDE SEQUENCE [LARGE SCALE GENOMIC DNA]</scope>
</reference>
<evidence type="ECO:0000313" key="2">
    <source>
        <dbReference type="EMBL" id="KAL2558069.1"/>
    </source>
</evidence>
<keyword evidence="3" id="KW-1185">Reference proteome</keyword>
<name>A0ABD1X7X4_9LAMI</name>
<dbReference type="Proteomes" id="UP001604277">
    <property type="component" value="Unassembled WGS sequence"/>
</dbReference>
<organism evidence="2 3">
    <name type="scientific">Forsythia ovata</name>
    <dbReference type="NCBI Taxonomy" id="205694"/>
    <lineage>
        <taxon>Eukaryota</taxon>
        <taxon>Viridiplantae</taxon>
        <taxon>Streptophyta</taxon>
        <taxon>Embryophyta</taxon>
        <taxon>Tracheophyta</taxon>
        <taxon>Spermatophyta</taxon>
        <taxon>Magnoliopsida</taxon>
        <taxon>eudicotyledons</taxon>
        <taxon>Gunneridae</taxon>
        <taxon>Pentapetalae</taxon>
        <taxon>asterids</taxon>
        <taxon>lamiids</taxon>
        <taxon>Lamiales</taxon>
        <taxon>Oleaceae</taxon>
        <taxon>Forsythieae</taxon>
        <taxon>Forsythia</taxon>
    </lineage>
</organism>
<gene>
    <name evidence="2" type="ORF">Fot_02808</name>
</gene>
<feature type="region of interest" description="Disordered" evidence="1">
    <location>
        <begin position="102"/>
        <end position="134"/>
    </location>
</feature>
<dbReference type="AlphaFoldDB" id="A0ABD1X7X4"/>
<accession>A0ABD1X7X4</accession>
<evidence type="ECO:0000256" key="1">
    <source>
        <dbReference type="SAM" id="MobiDB-lite"/>
    </source>
</evidence>
<evidence type="ECO:0000313" key="3">
    <source>
        <dbReference type="Proteomes" id="UP001604277"/>
    </source>
</evidence>
<dbReference type="EMBL" id="JBFOLJ010000001">
    <property type="protein sequence ID" value="KAL2558069.1"/>
    <property type="molecule type" value="Genomic_DNA"/>
</dbReference>
<proteinExistence type="predicted"/>
<protein>
    <submittedName>
        <fullName evidence="2">Uncharacterized protein</fullName>
    </submittedName>
</protein>
<comment type="caution">
    <text evidence="2">The sequence shown here is derived from an EMBL/GenBank/DDBJ whole genome shotgun (WGS) entry which is preliminary data.</text>
</comment>
<sequence length="134" mass="14511">MVDCPFGSIRPIASLEAIDQQPLQKLSTAAIRLESSAAIFEARIVNPSLSAVLPLDDVHFDLPKNTDPMQMDGDQIVGDSPVPDLRFLLAHARQDVKVMQGSQQRELEQAAEQGGANVPVDIHLQDGDGDSQLE</sequence>